<dbReference type="AlphaFoldDB" id="A0A0H5GA06"/>
<dbReference type="PRINTS" id="PR00870">
    <property type="entry name" value="DNAPOLXBETA"/>
</dbReference>
<feature type="domain" description="DNA-directed DNA polymerase X" evidence="7">
    <location>
        <begin position="170"/>
        <end position="512"/>
    </location>
</feature>
<dbReference type="InterPro" id="IPR018944">
    <property type="entry name" value="DNA_pol_lambd_fingers_domain"/>
</dbReference>
<dbReference type="SUPFAM" id="SSF81585">
    <property type="entry name" value="PsbU/PolX domain-like"/>
    <property type="match status" value="1"/>
</dbReference>
<dbReference type="PANTHER" id="PTHR11276">
    <property type="entry name" value="DNA POLYMERASE TYPE-X FAMILY MEMBER"/>
    <property type="match status" value="1"/>
</dbReference>
<dbReference type="Pfam" id="PF10391">
    <property type="entry name" value="DNA_pol_lambd_f"/>
    <property type="match status" value="1"/>
</dbReference>
<gene>
    <name evidence="8" type="ORF">ls5930a1_00183</name>
</gene>
<dbReference type="GO" id="GO:0006284">
    <property type="term" value="P:base-excision repair"/>
    <property type="evidence" value="ECO:0007669"/>
    <property type="project" value="TreeGrafter"/>
</dbReference>
<dbReference type="InterPro" id="IPR002054">
    <property type="entry name" value="DNA-dir_DNA_pol_X"/>
</dbReference>
<keyword evidence="2 5" id="KW-0808">Transferase</keyword>
<feature type="compositionally biased region" description="Low complexity" evidence="6">
    <location>
        <begin position="131"/>
        <end position="150"/>
    </location>
</feature>
<dbReference type="Gene3D" id="1.10.150.20">
    <property type="entry name" value="5' to 3' exonuclease, C-terminal subdomain"/>
    <property type="match status" value="1"/>
</dbReference>
<organism evidence="8">
    <name type="scientific">Leucosporidium scottii</name>
    <dbReference type="NCBI Taxonomy" id="5278"/>
    <lineage>
        <taxon>Eukaryota</taxon>
        <taxon>Fungi</taxon>
        <taxon>Dikarya</taxon>
        <taxon>Basidiomycota</taxon>
        <taxon>Pucciniomycotina</taxon>
        <taxon>Microbotryomycetes</taxon>
        <taxon>Leucosporidiales</taxon>
        <taxon>Leucosporidium</taxon>
    </lineage>
</organism>
<keyword evidence="5" id="KW-0539">Nucleus</keyword>
<dbReference type="GO" id="GO:0005634">
    <property type="term" value="C:nucleus"/>
    <property type="evidence" value="ECO:0007669"/>
    <property type="project" value="UniProtKB-SubCell"/>
</dbReference>
<reference evidence="8" key="1">
    <citation type="submission" date="2015-06" db="EMBL/GenBank/DDBJ databases">
        <title>Genetic Architecture Underlying Mating-Type Determination in the Yeast Leucosporidium scottii and the Evolution of Mating Systems in Basidiomycetes.</title>
        <authorList>
            <person name="Maia T.M."/>
            <person name="Lopes S."/>
            <person name="Almeida J.M.G.C.F."/>
            <person name="Rosa L.H."/>
            <person name="Sampaio J.P."/>
            <person name="Goncalves P."/>
            <person name="Coelho M.A."/>
        </authorList>
    </citation>
    <scope>NUCLEOTIDE SEQUENCE</scope>
</reference>
<evidence type="ECO:0000256" key="2">
    <source>
        <dbReference type="ARBA" id="ARBA00022679"/>
    </source>
</evidence>
<dbReference type="PRINTS" id="PR00869">
    <property type="entry name" value="DNAPOLX"/>
</dbReference>
<name>A0A0H5GA06_9BASI</name>
<dbReference type="GO" id="GO:0003677">
    <property type="term" value="F:DNA binding"/>
    <property type="evidence" value="ECO:0007669"/>
    <property type="project" value="UniProtKB-UniRule"/>
</dbReference>
<dbReference type="InterPro" id="IPR043519">
    <property type="entry name" value="NT_sf"/>
</dbReference>
<evidence type="ECO:0000313" key="8">
    <source>
        <dbReference type="EMBL" id="CRX79154.1"/>
    </source>
</evidence>
<keyword evidence="5" id="KW-0239">DNA-directed DNA polymerase</keyword>
<dbReference type="PANTHER" id="PTHR11276:SF42">
    <property type="entry name" value="DNA POLYMERASE BETA"/>
    <property type="match status" value="1"/>
</dbReference>
<dbReference type="GO" id="GO:0003887">
    <property type="term" value="F:DNA-directed DNA polymerase activity"/>
    <property type="evidence" value="ECO:0007669"/>
    <property type="project" value="UniProtKB-UniRule"/>
</dbReference>
<sequence>MRPDAPVSLKLAYRRIITSMPRLSLKSRTKASLLAELDLEVARLRAWSARVGSRQLESWTAKKMVLPSATGLVVDEREAPKLQSRRRPQQHESTSTTAGGAALGRISPLGIVRSASYLTCLQPPLLPPPQRLLSTSAQRATASADRSSATGSVQQHSRVIEARTTFLKERISADASIDLEKVMADLRDLELLEKLRKRTVKTTTGFKDASRCLYPLWHEVDQGKKSTVTFAELQAALPPIYSIPWTHISERLLLGTNHKLDKLSEKEKAALLFLRVFNVGASRAASFVAAGARSLEDLEPLARQKKISLVRAHKIGLRHFDDIERLIPRSEMEAFEVALKTALRKADPLLECEVLGSYRRRASFSSDIDLVVRHKSFITKDDEETAAPLMRRIVEALDGEHLLDDENRLMYGSKKYALTPFLCRDWLAYPATSIIAESTFVSLPTIHTRSGDALLMKLLRHAAKKRGLCLNEYGLGEKNPNGFKPGTLRLVKDEREIFDLLGFPYLTPEERDYAVWRRRYERADSKT</sequence>
<proteinExistence type="inferred from homology"/>
<dbReference type="SUPFAM" id="SSF81301">
    <property type="entry name" value="Nucleotidyltransferase"/>
    <property type="match status" value="1"/>
</dbReference>
<comment type="catalytic activity">
    <reaction evidence="5">
        <text>DNA(n) + a 2'-deoxyribonucleoside 5'-triphosphate = DNA(n+1) + diphosphate</text>
        <dbReference type="Rhea" id="RHEA:22508"/>
        <dbReference type="Rhea" id="RHEA-COMP:17339"/>
        <dbReference type="Rhea" id="RHEA-COMP:17340"/>
        <dbReference type="ChEBI" id="CHEBI:33019"/>
        <dbReference type="ChEBI" id="CHEBI:61560"/>
        <dbReference type="ChEBI" id="CHEBI:173112"/>
        <dbReference type="EC" id="2.7.7.7"/>
    </reaction>
</comment>
<dbReference type="GO" id="GO:0006303">
    <property type="term" value="P:double-strand break repair via nonhomologous end joining"/>
    <property type="evidence" value="ECO:0007669"/>
    <property type="project" value="TreeGrafter"/>
</dbReference>
<evidence type="ECO:0000256" key="6">
    <source>
        <dbReference type="SAM" id="MobiDB-lite"/>
    </source>
</evidence>
<protein>
    <recommendedName>
        <fullName evidence="5">DNA polymerase</fullName>
        <ecNumber evidence="5">2.7.7.7</ecNumber>
    </recommendedName>
</protein>
<evidence type="ECO:0000256" key="1">
    <source>
        <dbReference type="ARBA" id="ARBA00022490"/>
    </source>
</evidence>
<dbReference type="InterPro" id="IPR037160">
    <property type="entry name" value="DNA_Pol_thumb_sf"/>
</dbReference>
<accession>A0A0H5GA06</accession>
<dbReference type="InterPro" id="IPR029398">
    <property type="entry name" value="PolB_thumb"/>
</dbReference>
<keyword evidence="3 5" id="KW-0548">Nucleotidyltransferase</keyword>
<dbReference type="EC" id="2.7.7.7" evidence="5"/>
<evidence type="ECO:0000256" key="5">
    <source>
        <dbReference type="RuleBase" id="RU366014"/>
    </source>
</evidence>
<evidence type="ECO:0000259" key="7">
    <source>
        <dbReference type="SMART" id="SM00483"/>
    </source>
</evidence>
<dbReference type="Gene3D" id="3.30.210.10">
    <property type="entry name" value="DNA polymerase, thumb domain"/>
    <property type="match status" value="1"/>
</dbReference>
<comment type="similarity">
    <text evidence="5">Belongs to the DNA polymerase type-X family.</text>
</comment>
<feature type="region of interest" description="Disordered" evidence="6">
    <location>
        <begin position="76"/>
        <end position="101"/>
    </location>
</feature>
<dbReference type="InterPro" id="IPR002008">
    <property type="entry name" value="DNA_pol_X_beta-like"/>
</dbReference>
<comment type="function">
    <text evidence="5">DNA polymerase that functions in several pathways of DNA repair. Involved in base excision repair (BER) responsible for repair of lesions that give rise to abasic (AP) sites in DNA. Also contributes to DNA double-strand break repair by non-homologous end joining and homologous recombination. Has both template-dependent and template-independent (terminal transferase) DNA polymerase activities. Has also a 5'-deoxyribose-5-phosphate lyase (dRP lyase) activity.</text>
</comment>
<dbReference type="Pfam" id="PF14791">
    <property type="entry name" value="DNA_pol_B_thumb"/>
    <property type="match status" value="1"/>
</dbReference>
<feature type="region of interest" description="Disordered" evidence="6">
    <location>
        <begin position="130"/>
        <end position="155"/>
    </location>
</feature>
<evidence type="ECO:0000256" key="4">
    <source>
        <dbReference type="ARBA" id="ARBA00023125"/>
    </source>
</evidence>
<dbReference type="InterPro" id="IPR022312">
    <property type="entry name" value="DNA_pol_X"/>
</dbReference>
<keyword evidence="5" id="KW-0234">DNA repair</keyword>
<dbReference type="GO" id="GO:0046872">
    <property type="term" value="F:metal ion binding"/>
    <property type="evidence" value="ECO:0007669"/>
    <property type="project" value="UniProtKB-UniRule"/>
</dbReference>
<keyword evidence="1" id="KW-0963">Cytoplasm</keyword>
<keyword evidence="5" id="KW-0227">DNA damage</keyword>
<comment type="subcellular location">
    <subcellularLocation>
        <location evidence="5">Nucleus</location>
    </subcellularLocation>
</comment>
<dbReference type="SMART" id="SM00483">
    <property type="entry name" value="POLXc"/>
    <property type="match status" value="1"/>
</dbReference>
<keyword evidence="4" id="KW-0238">DNA-binding</keyword>
<dbReference type="Pfam" id="PF14792">
    <property type="entry name" value="DNA_pol_B_palm"/>
    <property type="match status" value="1"/>
</dbReference>
<dbReference type="InterPro" id="IPR028207">
    <property type="entry name" value="DNA_pol_B_palm_palm"/>
</dbReference>
<dbReference type="EMBL" id="LN868509">
    <property type="protein sequence ID" value="CRX79154.1"/>
    <property type="molecule type" value="Genomic_DNA"/>
</dbReference>
<dbReference type="Gene3D" id="3.30.460.10">
    <property type="entry name" value="Beta Polymerase, domain 2"/>
    <property type="match status" value="1"/>
</dbReference>
<evidence type="ECO:0000256" key="3">
    <source>
        <dbReference type="ARBA" id="ARBA00022695"/>
    </source>
</evidence>